<dbReference type="GO" id="GO:0016787">
    <property type="term" value="F:hydrolase activity"/>
    <property type="evidence" value="ECO:0007669"/>
    <property type="project" value="UniProtKB-KW"/>
</dbReference>
<evidence type="ECO:0000259" key="4">
    <source>
        <dbReference type="Pfam" id="PF07727"/>
    </source>
</evidence>
<dbReference type="PANTHER" id="PTHR42648">
    <property type="entry name" value="TRANSPOSASE, PUTATIVE-RELATED"/>
    <property type="match status" value="1"/>
</dbReference>
<feature type="domain" description="Reverse transcriptase Ty1/copia-type" evidence="4">
    <location>
        <begin position="241"/>
        <end position="480"/>
    </location>
</feature>
<evidence type="ECO:0000313" key="6">
    <source>
        <dbReference type="EMBL" id="PKU66222.1"/>
    </source>
</evidence>
<gene>
    <name evidence="6" type="ORF">MA16_Dca009596</name>
</gene>
<feature type="domain" description="Retroviral polymerase SH3-like" evidence="5">
    <location>
        <begin position="55"/>
        <end position="117"/>
    </location>
</feature>
<dbReference type="SUPFAM" id="SSF56672">
    <property type="entry name" value="DNA/RNA polymerases"/>
    <property type="match status" value="1"/>
</dbReference>
<feature type="region of interest" description="Disordered" evidence="3">
    <location>
        <begin position="142"/>
        <end position="189"/>
    </location>
</feature>
<dbReference type="Pfam" id="PF25597">
    <property type="entry name" value="SH3_retrovirus"/>
    <property type="match status" value="1"/>
</dbReference>
<evidence type="ECO:0000256" key="2">
    <source>
        <dbReference type="ARBA" id="ARBA00022801"/>
    </source>
</evidence>
<keyword evidence="1" id="KW-0479">Metal-binding</keyword>
<dbReference type="Proteomes" id="UP000233837">
    <property type="component" value="Unassembled WGS sequence"/>
</dbReference>
<proteinExistence type="predicted"/>
<keyword evidence="2" id="KW-0378">Hydrolase</keyword>
<evidence type="ECO:0000259" key="5">
    <source>
        <dbReference type="Pfam" id="PF25597"/>
    </source>
</evidence>
<dbReference type="STRING" id="906689.A0A2I0VS49"/>
<evidence type="ECO:0000256" key="1">
    <source>
        <dbReference type="ARBA" id="ARBA00022723"/>
    </source>
</evidence>
<dbReference type="InterPro" id="IPR013103">
    <property type="entry name" value="RVT_2"/>
</dbReference>
<evidence type="ECO:0000256" key="3">
    <source>
        <dbReference type="SAM" id="MobiDB-lite"/>
    </source>
</evidence>
<dbReference type="PANTHER" id="PTHR42648:SF26">
    <property type="entry name" value="INTEGRASE CATALYTIC DOMAIN-CONTAINING PROTEIN"/>
    <property type="match status" value="1"/>
</dbReference>
<dbReference type="GO" id="GO:0046872">
    <property type="term" value="F:metal ion binding"/>
    <property type="evidence" value="ECO:0007669"/>
    <property type="project" value="UniProtKB-KW"/>
</dbReference>
<keyword evidence="7" id="KW-1185">Reference proteome</keyword>
<reference evidence="6 7" key="1">
    <citation type="journal article" date="2016" name="Sci. Rep.">
        <title>The Dendrobium catenatum Lindl. genome sequence provides insights into polysaccharide synthase, floral development and adaptive evolution.</title>
        <authorList>
            <person name="Zhang G.Q."/>
            <person name="Xu Q."/>
            <person name="Bian C."/>
            <person name="Tsai W.C."/>
            <person name="Yeh C.M."/>
            <person name="Liu K.W."/>
            <person name="Yoshida K."/>
            <person name="Zhang L.S."/>
            <person name="Chang S.B."/>
            <person name="Chen F."/>
            <person name="Shi Y."/>
            <person name="Su Y.Y."/>
            <person name="Zhang Y.Q."/>
            <person name="Chen L.J."/>
            <person name="Yin Y."/>
            <person name="Lin M."/>
            <person name="Huang H."/>
            <person name="Deng H."/>
            <person name="Wang Z.W."/>
            <person name="Zhu S.L."/>
            <person name="Zhao X."/>
            <person name="Deng C."/>
            <person name="Niu S.C."/>
            <person name="Huang J."/>
            <person name="Wang M."/>
            <person name="Liu G.H."/>
            <person name="Yang H.J."/>
            <person name="Xiao X.J."/>
            <person name="Hsiao Y.Y."/>
            <person name="Wu W.L."/>
            <person name="Chen Y.Y."/>
            <person name="Mitsuda N."/>
            <person name="Ohme-Takagi M."/>
            <person name="Luo Y.B."/>
            <person name="Van de Peer Y."/>
            <person name="Liu Z.J."/>
        </authorList>
    </citation>
    <scope>NUCLEOTIDE SEQUENCE [LARGE SCALE GENOMIC DNA]</scope>
    <source>
        <tissue evidence="6">The whole plant</tissue>
    </source>
</reference>
<name>A0A2I0VS49_9ASPA</name>
<dbReference type="InterPro" id="IPR057670">
    <property type="entry name" value="SH3_retrovirus"/>
</dbReference>
<feature type="compositionally biased region" description="Polar residues" evidence="3">
    <location>
        <begin position="142"/>
        <end position="177"/>
    </location>
</feature>
<dbReference type="InterPro" id="IPR039537">
    <property type="entry name" value="Retrotran_Ty1/copia-like"/>
</dbReference>
<sequence length="542" mass="61078">MLHTASMPITYWPDAVATTVYLINRMPTPTTNHVALVQLMFHTKPDYLHLRTFGCECFPLIPSHSHNKLQPNSTSCTFLGYTDNYKGYQCLNNINKSIIVSRNVKFVETSFPFKNQTQTLQTTSSALPTSMLLPVLAPVQTHGITGSHTPPSNISRSPTTAPIQQPTDSAPISVSSPPQIPARHHMTTRSQTGNLKPVARLNLLHNESTYSEPTSYTEANKSFEWRQAMAAEFFALQKQGTWTLVPPPTNSTVLGCKWTYRRKLHSDGSVARFKARLVALGNQQEHGYDYVETFSPVAKLPTIRVLFTLALHHGWKIHQLDIENAFLHGTLDDTIYMRQPKGFEDSLHPHHVCLLRKSIYGLRQAPRQWYNTFSAYLATIGFRHSKSDPSLLTYRKGNVHIMLLVYVDDILITGNNEGAISDTLTKLHNAFSLKHLGHANHFLGIKIQHNTYTYFLSQQSYANSIIQQSNLIKCNPVANPSSTKLRPIHRPICIGPILHCTDNSQELFNTLQSLVRTSHMLSTTSLNICTIHYQFIFSCSNC</sequence>
<dbReference type="Pfam" id="PF07727">
    <property type="entry name" value="RVT_2"/>
    <property type="match status" value="1"/>
</dbReference>
<dbReference type="EMBL" id="KZ503291">
    <property type="protein sequence ID" value="PKU66222.1"/>
    <property type="molecule type" value="Genomic_DNA"/>
</dbReference>
<reference evidence="6 7" key="2">
    <citation type="journal article" date="2017" name="Nature">
        <title>The Apostasia genome and the evolution of orchids.</title>
        <authorList>
            <person name="Zhang G.Q."/>
            <person name="Liu K.W."/>
            <person name="Li Z."/>
            <person name="Lohaus R."/>
            <person name="Hsiao Y.Y."/>
            <person name="Niu S.C."/>
            <person name="Wang J.Y."/>
            <person name="Lin Y.C."/>
            <person name="Xu Q."/>
            <person name="Chen L.J."/>
            <person name="Yoshida K."/>
            <person name="Fujiwara S."/>
            <person name="Wang Z.W."/>
            <person name="Zhang Y.Q."/>
            <person name="Mitsuda N."/>
            <person name="Wang M."/>
            <person name="Liu G.H."/>
            <person name="Pecoraro L."/>
            <person name="Huang H.X."/>
            <person name="Xiao X.J."/>
            <person name="Lin M."/>
            <person name="Wu X.Y."/>
            <person name="Wu W.L."/>
            <person name="Chen Y.Y."/>
            <person name="Chang S.B."/>
            <person name="Sakamoto S."/>
            <person name="Ohme-Takagi M."/>
            <person name="Yagi M."/>
            <person name="Zeng S.J."/>
            <person name="Shen C.Y."/>
            <person name="Yeh C.M."/>
            <person name="Luo Y.B."/>
            <person name="Tsai W.C."/>
            <person name="Van de Peer Y."/>
            <person name="Liu Z.J."/>
        </authorList>
    </citation>
    <scope>NUCLEOTIDE SEQUENCE [LARGE SCALE GENOMIC DNA]</scope>
    <source>
        <tissue evidence="6">The whole plant</tissue>
    </source>
</reference>
<evidence type="ECO:0000313" key="7">
    <source>
        <dbReference type="Proteomes" id="UP000233837"/>
    </source>
</evidence>
<dbReference type="AlphaFoldDB" id="A0A2I0VS49"/>
<accession>A0A2I0VS49</accession>
<protein>
    <submittedName>
        <fullName evidence="6">Retrovirus-related Pol polyprotein from transposon TNT 1-94</fullName>
    </submittedName>
</protein>
<dbReference type="InterPro" id="IPR043502">
    <property type="entry name" value="DNA/RNA_pol_sf"/>
</dbReference>
<organism evidence="6 7">
    <name type="scientific">Dendrobium catenatum</name>
    <dbReference type="NCBI Taxonomy" id="906689"/>
    <lineage>
        <taxon>Eukaryota</taxon>
        <taxon>Viridiplantae</taxon>
        <taxon>Streptophyta</taxon>
        <taxon>Embryophyta</taxon>
        <taxon>Tracheophyta</taxon>
        <taxon>Spermatophyta</taxon>
        <taxon>Magnoliopsida</taxon>
        <taxon>Liliopsida</taxon>
        <taxon>Asparagales</taxon>
        <taxon>Orchidaceae</taxon>
        <taxon>Epidendroideae</taxon>
        <taxon>Malaxideae</taxon>
        <taxon>Dendrobiinae</taxon>
        <taxon>Dendrobium</taxon>
    </lineage>
</organism>